<name>A0A2I1GR77_9GLOM</name>
<dbReference type="OrthoDB" id="2370498at2759"/>
<dbReference type="Proteomes" id="UP000234323">
    <property type="component" value="Unassembled WGS sequence"/>
</dbReference>
<keyword evidence="2" id="KW-1133">Transmembrane helix</keyword>
<accession>A0A2I1GR77</accession>
<evidence type="ECO:0000256" key="2">
    <source>
        <dbReference type="SAM" id="Phobius"/>
    </source>
</evidence>
<keyword evidence="5" id="KW-1185">Reference proteome</keyword>
<dbReference type="EMBL" id="LLXI01000703">
    <property type="protein sequence ID" value="PKY49095.1"/>
    <property type="molecule type" value="Genomic_DNA"/>
</dbReference>
<dbReference type="VEuPathDB" id="FungiDB:RhiirA1_423721"/>
<keyword evidence="3" id="KW-0732">Signal</keyword>
<proteinExistence type="predicted"/>
<gene>
    <name evidence="4" type="ORF">RhiirA4_545050</name>
</gene>
<organism evidence="4 5">
    <name type="scientific">Rhizophagus irregularis</name>
    <dbReference type="NCBI Taxonomy" id="588596"/>
    <lineage>
        <taxon>Eukaryota</taxon>
        <taxon>Fungi</taxon>
        <taxon>Fungi incertae sedis</taxon>
        <taxon>Mucoromycota</taxon>
        <taxon>Glomeromycotina</taxon>
        <taxon>Glomeromycetes</taxon>
        <taxon>Glomerales</taxon>
        <taxon>Glomeraceae</taxon>
        <taxon>Rhizophagus</taxon>
    </lineage>
</organism>
<comment type="caution">
    <text evidence="4">The sequence shown here is derived from an EMBL/GenBank/DDBJ whole genome shotgun (WGS) entry which is preliminary data.</text>
</comment>
<feature type="compositionally biased region" description="Polar residues" evidence="1">
    <location>
        <begin position="149"/>
        <end position="167"/>
    </location>
</feature>
<evidence type="ECO:0000256" key="3">
    <source>
        <dbReference type="SAM" id="SignalP"/>
    </source>
</evidence>
<feature type="signal peptide" evidence="3">
    <location>
        <begin position="1"/>
        <end position="17"/>
    </location>
</feature>
<dbReference type="VEuPathDB" id="FungiDB:FUN_015384"/>
<reference evidence="4 5" key="1">
    <citation type="submission" date="2015-10" db="EMBL/GenBank/DDBJ databases">
        <title>Genome analyses suggest a sexual origin of heterokaryosis in a supposedly ancient asexual fungus.</title>
        <authorList>
            <person name="Ropars J."/>
            <person name="Sedzielewska K."/>
            <person name="Noel J."/>
            <person name="Charron P."/>
            <person name="Farinelli L."/>
            <person name="Marton T."/>
            <person name="Kruger M."/>
            <person name="Pelin A."/>
            <person name="Brachmann A."/>
            <person name="Corradi N."/>
        </authorList>
    </citation>
    <scope>NUCLEOTIDE SEQUENCE [LARGE SCALE GENOMIC DNA]</scope>
    <source>
        <strain evidence="4 5">A4</strain>
    </source>
</reference>
<protein>
    <submittedName>
        <fullName evidence="4">Uncharacterized protein</fullName>
    </submittedName>
</protein>
<dbReference type="VEuPathDB" id="FungiDB:RhiirFUN_011181"/>
<evidence type="ECO:0000313" key="5">
    <source>
        <dbReference type="Proteomes" id="UP000234323"/>
    </source>
</evidence>
<feature type="transmembrane region" description="Helical" evidence="2">
    <location>
        <begin position="41"/>
        <end position="65"/>
    </location>
</feature>
<feature type="region of interest" description="Disordered" evidence="1">
    <location>
        <begin position="149"/>
        <end position="176"/>
    </location>
</feature>
<sequence>MILFVLFTLYFVSKSTGVELRIRDESATTSSVSSTRPISLIIIIIIGIVIAIIGISLGIFFNYYCSRKRGHVHPSASNKTRELGAIPKGESTSTSKQLKIPQYGNSSKHEPIVIKQHGPAIDITESDDLPDSLFYPTTQTIYESKQASNSMINLAPSQQPNLSSAESQEMIRSHSG</sequence>
<evidence type="ECO:0000256" key="1">
    <source>
        <dbReference type="SAM" id="MobiDB-lite"/>
    </source>
</evidence>
<evidence type="ECO:0000313" key="4">
    <source>
        <dbReference type="EMBL" id="PKY49095.1"/>
    </source>
</evidence>
<feature type="region of interest" description="Disordered" evidence="1">
    <location>
        <begin position="85"/>
        <end position="104"/>
    </location>
</feature>
<dbReference type="AlphaFoldDB" id="A0A2I1GR77"/>
<keyword evidence="2" id="KW-0472">Membrane</keyword>
<keyword evidence="2" id="KW-0812">Transmembrane</keyword>
<feature type="chain" id="PRO_5014144636" evidence="3">
    <location>
        <begin position="18"/>
        <end position="176"/>
    </location>
</feature>